<dbReference type="AlphaFoldDB" id="A0A5C5V167"/>
<dbReference type="Pfam" id="PF10604">
    <property type="entry name" value="Polyketide_cyc2"/>
    <property type="match status" value="1"/>
</dbReference>
<protein>
    <submittedName>
        <fullName evidence="1">Polyketide cyclase / dehydrase and lipid transport</fullName>
    </submittedName>
</protein>
<dbReference type="Proteomes" id="UP000316714">
    <property type="component" value="Unassembled WGS sequence"/>
</dbReference>
<evidence type="ECO:0000313" key="1">
    <source>
        <dbReference type="EMBL" id="TWT32296.1"/>
    </source>
</evidence>
<dbReference type="Gene3D" id="3.30.530.20">
    <property type="match status" value="1"/>
</dbReference>
<evidence type="ECO:0000313" key="2">
    <source>
        <dbReference type="Proteomes" id="UP000316714"/>
    </source>
</evidence>
<sequence length="150" mass="16110">MGRLTLNEQVAAPPDVVFAVASDLPRAAEHISGIERIEMLTPGPVGVGTRWKETRTMFGRSATEELEVAAFDPPHGYTIASESCGAAFECRFSFQPSDGGTLVTLDLEYRPVSMFAKLMSPLSGMMIGSAEKAMRQDLADLKQAAESRAG</sequence>
<keyword evidence="2" id="KW-1185">Reference proteome</keyword>
<dbReference type="InterPro" id="IPR023393">
    <property type="entry name" value="START-like_dom_sf"/>
</dbReference>
<dbReference type="InterPro" id="IPR019587">
    <property type="entry name" value="Polyketide_cyclase/dehydratase"/>
</dbReference>
<comment type="caution">
    <text evidence="1">The sequence shown here is derived from an EMBL/GenBank/DDBJ whole genome shotgun (WGS) entry which is preliminary data.</text>
</comment>
<dbReference type="EMBL" id="SIHJ01000003">
    <property type="protein sequence ID" value="TWT32296.1"/>
    <property type="molecule type" value="Genomic_DNA"/>
</dbReference>
<reference evidence="1 2" key="1">
    <citation type="submission" date="2019-02" db="EMBL/GenBank/DDBJ databases">
        <title>Deep-cultivation of Planctomycetes and their phenomic and genomic characterization uncovers novel biology.</title>
        <authorList>
            <person name="Wiegand S."/>
            <person name="Jogler M."/>
            <person name="Boedeker C."/>
            <person name="Pinto D."/>
            <person name="Vollmers J."/>
            <person name="Rivas-Marin E."/>
            <person name="Kohn T."/>
            <person name="Peeters S.H."/>
            <person name="Heuer A."/>
            <person name="Rast P."/>
            <person name="Oberbeckmann S."/>
            <person name="Bunk B."/>
            <person name="Jeske O."/>
            <person name="Meyerdierks A."/>
            <person name="Storesund J.E."/>
            <person name="Kallscheuer N."/>
            <person name="Luecker S."/>
            <person name="Lage O.M."/>
            <person name="Pohl T."/>
            <person name="Merkel B.J."/>
            <person name="Hornburger P."/>
            <person name="Mueller R.-W."/>
            <person name="Bruemmer F."/>
            <person name="Labrenz M."/>
            <person name="Spormann A.M."/>
            <person name="Op Den Camp H."/>
            <person name="Overmann J."/>
            <person name="Amann R."/>
            <person name="Jetten M.S.M."/>
            <person name="Mascher T."/>
            <person name="Medema M.H."/>
            <person name="Devos D.P."/>
            <person name="Kaster A.-K."/>
            <person name="Ovreas L."/>
            <person name="Rohde M."/>
            <person name="Galperin M.Y."/>
            <person name="Jogler C."/>
        </authorList>
    </citation>
    <scope>NUCLEOTIDE SEQUENCE [LARGE SCALE GENOMIC DNA]</scope>
    <source>
        <strain evidence="1 2">KOR34</strain>
    </source>
</reference>
<name>A0A5C5V167_9BACT</name>
<dbReference type="SUPFAM" id="SSF55961">
    <property type="entry name" value="Bet v1-like"/>
    <property type="match status" value="1"/>
</dbReference>
<organism evidence="1 2">
    <name type="scientific">Posidoniimonas corsicana</name>
    <dbReference type="NCBI Taxonomy" id="1938618"/>
    <lineage>
        <taxon>Bacteria</taxon>
        <taxon>Pseudomonadati</taxon>
        <taxon>Planctomycetota</taxon>
        <taxon>Planctomycetia</taxon>
        <taxon>Pirellulales</taxon>
        <taxon>Lacipirellulaceae</taxon>
        <taxon>Posidoniimonas</taxon>
    </lineage>
</organism>
<accession>A0A5C5V167</accession>
<dbReference type="OrthoDB" id="4773254at2"/>
<gene>
    <name evidence="1" type="ORF">KOR34_40580</name>
</gene>
<proteinExistence type="predicted"/>
<dbReference type="RefSeq" id="WP_146567537.1">
    <property type="nucleotide sequence ID" value="NZ_SIHJ01000003.1"/>
</dbReference>